<dbReference type="EMBL" id="PECH01000009">
    <property type="protein sequence ID" value="TDZ78710.1"/>
    <property type="molecule type" value="Genomic_DNA"/>
</dbReference>
<reference evidence="2 3" key="1">
    <citation type="journal article" date="2019" name="Sci. Rep.">
        <title>Extended insight into the Mycobacterium chelonae-abscessus complex through whole genome sequencing of Mycobacterium salmoniphilum outbreak and Mycobacterium salmoniphilum-like strains.</title>
        <authorList>
            <person name="Behra P.R.K."/>
            <person name="Das S."/>
            <person name="Pettersson B.M.F."/>
            <person name="Shirreff L."/>
            <person name="DuCote T."/>
            <person name="Jacobsson K.G."/>
            <person name="Ennis D.G."/>
            <person name="Kirsebom L.A."/>
        </authorList>
    </citation>
    <scope>NUCLEOTIDE SEQUENCE [LARGE SCALE GENOMIC DNA]</scope>
    <source>
        <strain evidence="2 3">DE 4585</strain>
    </source>
</reference>
<evidence type="ECO:0000313" key="2">
    <source>
        <dbReference type="EMBL" id="TDZ78710.1"/>
    </source>
</evidence>
<feature type="compositionally biased region" description="Polar residues" evidence="1">
    <location>
        <begin position="81"/>
        <end position="105"/>
    </location>
</feature>
<feature type="compositionally biased region" description="Low complexity" evidence="1">
    <location>
        <begin position="153"/>
        <end position="232"/>
    </location>
</feature>
<sequence precursor="true">MVMSHRWRMSTGLRRVSAALALTVLIVGAGKVASDHVLPGSGFSTVQTAAADPTGPTGGPGGDGGANGSQFQPPSLPPQTPDYQGGTNQPPLDQNSGISIYNTGSPGAQQGPAQQGGQQPQQGQQPAHGTQIPDYQTATPYTEGPGRENPDYQAPQQQSPQQQPQQTVQQPTQTQQPTQNPTQTQQPTQNPTQTQQPTQSPTQEPSSSQQQPSPCPTPKQTGPPTAAPASPTQTPPVQPRGSGDDTAPKVLDRKDVADLIAKSPQLQKQVSQLGANDWKFVFRNDGYAGTETDYTPRAIRLDPNEAQTGAANIVQSIAHEVGHAEYGPNHYDLSSREAYIWSGLLNESAATVNNIQVRAEILAATGGQVDIGVAGVGGAQYIADYAKFGDSQQTRDLIAKNFGESESPSNDPSAKNYAESLGNWYDKYIKPSVQPTKPPTSGGKESPC</sequence>
<accession>A0A4R8S1P5</accession>
<evidence type="ECO:0000256" key="1">
    <source>
        <dbReference type="SAM" id="MobiDB-lite"/>
    </source>
</evidence>
<feature type="region of interest" description="Disordered" evidence="1">
    <location>
        <begin position="429"/>
        <end position="448"/>
    </location>
</feature>
<feature type="compositionally biased region" description="Gly residues" evidence="1">
    <location>
        <begin position="56"/>
        <end position="67"/>
    </location>
</feature>
<evidence type="ECO:0000313" key="3">
    <source>
        <dbReference type="Proteomes" id="UP000295117"/>
    </source>
</evidence>
<protein>
    <submittedName>
        <fullName evidence="2">Uncharacterized protein</fullName>
    </submittedName>
</protein>
<organism evidence="2 3">
    <name type="scientific">Mycobacteroides salmoniphilum</name>
    <dbReference type="NCBI Taxonomy" id="404941"/>
    <lineage>
        <taxon>Bacteria</taxon>
        <taxon>Bacillati</taxon>
        <taxon>Actinomycetota</taxon>
        <taxon>Actinomycetes</taxon>
        <taxon>Mycobacteriales</taxon>
        <taxon>Mycobacteriaceae</taxon>
        <taxon>Mycobacteroides</taxon>
    </lineage>
</organism>
<dbReference type="Proteomes" id="UP000295117">
    <property type="component" value="Unassembled WGS sequence"/>
</dbReference>
<proteinExistence type="predicted"/>
<name>A0A4R8S1P5_9MYCO</name>
<dbReference type="AlphaFoldDB" id="A0A4R8S1P5"/>
<feature type="compositionally biased region" description="Low complexity" evidence="1">
    <location>
        <begin position="106"/>
        <end position="127"/>
    </location>
</feature>
<comment type="caution">
    <text evidence="2">The sequence shown here is derived from an EMBL/GenBank/DDBJ whole genome shotgun (WGS) entry which is preliminary data.</text>
</comment>
<feature type="region of interest" description="Disordered" evidence="1">
    <location>
        <begin position="47"/>
        <end position="249"/>
    </location>
</feature>
<gene>
    <name evidence="2" type="ORF">DE4585_04547</name>
</gene>